<dbReference type="GO" id="GO:0005506">
    <property type="term" value="F:iron ion binding"/>
    <property type="evidence" value="ECO:0007669"/>
    <property type="project" value="InterPro"/>
</dbReference>
<dbReference type="InterPro" id="IPR036396">
    <property type="entry name" value="Cyt_P450_sf"/>
</dbReference>
<evidence type="ECO:0000256" key="4">
    <source>
        <dbReference type="ARBA" id="ARBA00022692"/>
    </source>
</evidence>
<keyword evidence="8 16" id="KW-0560">Oxidoreductase</keyword>
<dbReference type="FunFam" id="1.10.630.10:FF:000062">
    <property type="entry name" value="Ent-kaurene oxidase 2"/>
    <property type="match status" value="1"/>
</dbReference>
<keyword evidence="6" id="KW-0934">Plastid</keyword>
<comment type="function">
    <text evidence="13">Catalyzes three successive oxidations of the 4-methyl group of ent-kaurene giving kaurenoic acid, a key step in gibberellins (GAs) biosynthesis. GAs, which are involved many processes, including stem elongation, play a central role in plant development.</text>
</comment>
<keyword evidence="11" id="KW-0472">Membrane</keyword>
<evidence type="ECO:0000256" key="2">
    <source>
        <dbReference type="ARBA" id="ARBA00010617"/>
    </source>
</evidence>
<evidence type="ECO:0000256" key="11">
    <source>
        <dbReference type="ARBA" id="ARBA00023136"/>
    </source>
</evidence>
<evidence type="ECO:0000256" key="14">
    <source>
        <dbReference type="ARBA" id="ARBA00066565"/>
    </source>
</evidence>
<evidence type="ECO:0000256" key="12">
    <source>
        <dbReference type="ARBA" id="ARBA00023766"/>
    </source>
</evidence>
<evidence type="ECO:0000256" key="15">
    <source>
        <dbReference type="PIRSR" id="PIRSR602401-1"/>
    </source>
</evidence>
<proteinExistence type="inferred from homology"/>
<evidence type="ECO:0000313" key="17">
    <source>
        <dbReference type="EMBL" id="CAL1410869.1"/>
    </source>
</evidence>
<evidence type="ECO:0000256" key="3">
    <source>
        <dbReference type="ARBA" id="ARBA00022617"/>
    </source>
</evidence>
<dbReference type="GO" id="GO:0052615">
    <property type="term" value="F:ent-kaurene oxidase activity"/>
    <property type="evidence" value="ECO:0007669"/>
    <property type="project" value="UniProtKB-EC"/>
</dbReference>
<dbReference type="EC" id="1.14.14.86" evidence="14"/>
<feature type="binding site" description="axial binding residue" evidence="15">
    <location>
        <position position="465"/>
    </location>
    <ligand>
        <name>heme</name>
        <dbReference type="ChEBI" id="CHEBI:30413"/>
    </ligand>
    <ligandPart>
        <name>Fe</name>
        <dbReference type="ChEBI" id="CHEBI:18248"/>
    </ligandPart>
</feature>
<gene>
    <name evidence="17" type="ORF">LTRI10_LOCUS50256</name>
</gene>
<organism evidence="17 18">
    <name type="scientific">Linum trigynum</name>
    <dbReference type="NCBI Taxonomy" id="586398"/>
    <lineage>
        <taxon>Eukaryota</taxon>
        <taxon>Viridiplantae</taxon>
        <taxon>Streptophyta</taxon>
        <taxon>Embryophyta</taxon>
        <taxon>Tracheophyta</taxon>
        <taxon>Spermatophyta</taxon>
        <taxon>Magnoliopsida</taxon>
        <taxon>eudicotyledons</taxon>
        <taxon>Gunneridae</taxon>
        <taxon>Pentapetalae</taxon>
        <taxon>rosids</taxon>
        <taxon>fabids</taxon>
        <taxon>Malpighiales</taxon>
        <taxon>Linaceae</taxon>
        <taxon>Linum</taxon>
    </lineage>
</organism>
<comment type="subcellular location">
    <subcellularLocation>
        <location evidence="12">Plastid</location>
        <location evidence="12">Chloroplast outer membrane</location>
        <topology evidence="12">Single-pass membrane protein</topology>
    </subcellularLocation>
</comment>
<keyword evidence="7" id="KW-1133">Transmembrane helix</keyword>
<dbReference type="PANTHER" id="PTHR47283:SF1">
    <property type="entry name" value="ENT-KAURENE OXIDASE, CHLOROPLASTIC"/>
    <property type="match status" value="1"/>
</dbReference>
<evidence type="ECO:0000256" key="1">
    <source>
        <dbReference type="ARBA" id="ARBA00001971"/>
    </source>
</evidence>
<dbReference type="InterPro" id="IPR001128">
    <property type="entry name" value="Cyt_P450"/>
</dbReference>
<dbReference type="GO" id="GO:0009707">
    <property type="term" value="C:chloroplast outer membrane"/>
    <property type="evidence" value="ECO:0007669"/>
    <property type="project" value="UniProtKB-SubCell"/>
</dbReference>
<evidence type="ECO:0000256" key="7">
    <source>
        <dbReference type="ARBA" id="ARBA00022989"/>
    </source>
</evidence>
<evidence type="ECO:0000256" key="5">
    <source>
        <dbReference type="ARBA" id="ARBA00022723"/>
    </source>
</evidence>
<dbReference type="GO" id="GO:0010241">
    <property type="term" value="P:ent-kaurene oxidation to kaurenoic acid"/>
    <property type="evidence" value="ECO:0007669"/>
    <property type="project" value="InterPro"/>
</dbReference>
<dbReference type="GO" id="GO:0005783">
    <property type="term" value="C:endoplasmic reticulum"/>
    <property type="evidence" value="ECO:0007669"/>
    <property type="project" value="TreeGrafter"/>
</dbReference>
<evidence type="ECO:0000256" key="13">
    <source>
        <dbReference type="ARBA" id="ARBA00058795"/>
    </source>
</evidence>
<evidence type="ECO:0000313" key="18">
    <source>
        <dbReference type="Proteomes" id="UP001497516"/>
    </source>
</evidence>
<dbReference type="PANTHER" id="PTHR47283">
    <property type="entry name" value="ENT-KAURENE OXIDASE, CHLOROPLASTIC"/>
    <property type="match status" value="1"/>
</dbReference>
<name>A0AAV2GJL3_9ROSI</name>
<keyword evidence="5 15" id="KW-0479">Metal-binding</keyword>
<evidence type="ECO:0000256" key="9">
    <source>
        <dbReference type="ARBA" id="ARBA00023004"/>
    </source>
</evidence>
<comment type="cofactor">
    <cofactor evidence="1 15">
        <name>heme</name>
        <dbReference type="ChEBI" id="CHEBI:30413"/>
    </cofactor>
</comment>
<dbReference type="CDD" id="cd11075">
    <property type="entry name" value="CYP77_89"/>
    <property type="match status" value="1"/>
</dbReference>
<dbReference type="PROSITE" id="PS00086">
    <property type="entry name" value="CYTOCHROME_P450"/>
    <property type="match status" value="1"/>
</dbReference>
<keyword evidence="4" id="KW-0812">Transmembrane</keyword>
<protein>
    <recommendedName>
        <fullName evidence="14">ent-kaurene monooxygenase</fullName>
        <ecNumber evidence="14">1.14.14.86</ecNumber>
    </recommendedName>
</protein>
<dbReference type="Pfam" id="PF00067">
    <property type="entry name" value="p450"/>
    <property type="match status" value="1"/>
</dbReference>
<evidence type="ECO:0000256" key="10">
    <source>
        <dbReference type="ARBA" id="ARBA00023033"/>
    </source>
</evidence>
<dbReference type="GO" id="GO:0020037">
    <property type="term" value="F:heme binding"/>
    <property type="evidence" value="ECO:0007669"/>
    <property type="project" value="InterPro"/>
</dbReference>
<sequence>MALASSIITTLLTLQPAGYATLAVVAVCSLVFSLRLLKNFTADKNRAGPCLRRVPQVPGLPVLGNLLQLKEKKPHKTFTKWAETYGPIYSIKTGSSSVVVLNTTAVAKEAMVAKFSSISTRKLSKALSMLTEDKSIVAMTDYDDFHRTIKRHVLTHLLSPSAQRRLLYQRELMVENIATKLRDHAEARPGEALNFRKIFETELFGLSMRQAIGKDVESIYVEELGSTVSREEIFRILVLDQMEGAIEVDWRDFFPYLRWIPNPSFEKRIQRMNFQRRAVMNALIKECKQRIASGDVIDCYIDYLLSEGKTLTDFQIMMLVWETIIETADTVMVATEWAIYELAKNPDSQERLFQEILTACGSSEGLSEQHLSKLPYLNAIFHETLRRHSPVPIIPLRHVDVDTELGGYHVPAGTEIAMNLYGCNMDRKQWESPEEWLPERFLDGGSDTTMDLHKTMSFGGGRRACAGALQAMLISCTSIGKMVQQFEWRLEEGEEENVDTVALTARKLEPLHVNIKARS</sequence>
<dbReference type="Gene3D" id="1.10.630.10">
    <property type="entry name" value="Cytochrome P450"/>
    <property type="match status" value="1"/>
</dbReference>
<keyword evidence="18" id="KW-1185">Reference proteome</keyword>
<reference evidence="17 18" key="1">
    <citation type="submission" date="2024-04" db="EMBL/GenBank/DDBJ databases">
        <authorList>
            <person name="Fracassetti M."/>
        </authorList>
    </citation>
    <scope>NUCLEOTIDE SEQUENCE [LARGE SCALE GENOMIC DNA]</scope>
</reference>
<accession>A0AAV2GJL3</accession>
<dbReference type="GO" id="GO:0009686">
    <property type="term" value="P:gibberellin biosynthetic process"/>
    <property type="evidence" value="ECO:0007669"/>
    <property type="project" value="InterPro"/>
</dbReference>
<dbReference type="Proteomes" id="UP001497516">
    <property type="component" value="Chromosome 9"/>
</dbReference>
<dbReference type="EMBL" id="OZ034822">
    <property type="protein sequence ID" value="CAL1410869.1"/>
    <property type="molecule type" value="Genomic_DNA"/>
</dbReference>
<dbReference type="PRINTS" id="PR00463">
    <property type="entry name" value="EP450I"/>
</dbReference>
<dbReference type="SUPFAM" id="SSF48264">
    <property type="entry name" value="Cytochrome P450"/>
    <property type="match status" value="1"/>
</dbReference>
<comment type="similarity">
    <text evidence="2 16">Belongs to the cytochrome P450 family.</text>
</comment>
<dbReference type="InterPro" id="IPR017972">
    <property type="entry name" value="Cyt_P450_CS"/>
</dbReference>
<keyword evidence="6" id="KW-1002">Plastid outer membrane</keyword>
<dbReference type="GO" id="GO:0016709">
    <property type="term" value="F:oxidoreductase activity, acting on paired donors, with incorporation or reduction of molecular oxygen, NAD(P)H as one donor, and incorporation of one atom of oxygen"/>
    <property type="evidence" value="ECO:0007669"/>
    <property type="project" value="TreeGrafter"/>
</dbReference>
<evidence type="ECO:0000256" key="8">
    <source>
        <dbReference type="ARBA" id="ARBA00023002"/>
    </source>
</evidence>
<dbReference type="InterPro" id="IPR044225">
    <property type="entry name" value="KO_chloroplastic"/>
</dbReference>
<evidence type="ECO:0000256" key="6">
    <source>
        <dbReference type="ARBA" id="ARBA00022805"/>
    </source>
</evidence>
<keyword evidence="3 15" id="KW-0349">Heme</keyword>
<dbReference type="AlphaFoldDB" id="A0AAV2GJL3"/>
<keyword evidence="10 16" id="KW-0503">Monooxygenase</keyword>
<keyword evidence="9 15" id="KW-0408">Iron</keyword>
<evidence type="ECO:0000256" key="16">
    <source>
        <dbReference type="RuleBase" id="RU000461"/>
    </source>
</evidence>
<dbReference type="InterPro" id="IPR002401">
    <property type="entry name" value="Cyt_P450_E_grp-I"/>
</dbReference>